<feature type="transmembrane region" description="Helical" evidence="8">
    <location>
        <begin position="158"/>
        <end position="181"/>
    </location>
</feature>
<feature type="transmembrane region" description="Helical" evidence="8">
    <location>
        <begin position="450"/>
        <end position="470"/>
    </location>
</feature>
<feature type="compositionally biased region" description="Low complexity" evidence="7">
    <location>
        <begin position="480"/>
        <end position="490"/>
    </location>
</feature>
<feature type="transmembrane region" description="Helical" evidence="8">
    <location>
        <begin position="373"/>
        <end position="399"/>
    </location>
</feature>
<dbReference type="PANTHER" id="PTHR42718:SF46">
    <property type="entry name" value="BLR6921 PROTEIN"/>
    <property type="match status" value="1"/>
</dbReference>
<dbReference type="InterPro" id="IPR011701">
    <property type="entry name" value="MFS"/>
</dbReference>
<keyword evidence="3" id="KW-1003">Cell membrane</keyword>
<evidence type="ECO:0000256" key="2">
    <source>
        <dbReference type="ARBA" id="ARBA00022448"/>
    </source>
</evidence>
<evidence type="ECO:0000256" key="3">
    <source>
        <dbReference type="ARBA" id="ARBA00022475"/>
    </source>
</evidence>
<sequence length="503" mass="51410">MPRLEIDVTTNPNEAVGDTSATVTPRQWMALFVIAGAFVLDVSGLAVLNAALPAIGTSFTIDDSTLQWAMTSYAVTFAGFLLLGGRLADVKGRRPVFIAGVALFCVAALVGAMAPNALVLILARAAQGLGAALSGPAALALLTEVFPEGPARNRAMGIYTAVAAASFSGGMILGGVLTQLLGWRSTFIFSVVLGVAVLALCKVALPPGVRNDRSLDVPGAVLVTLGLALIVFGLTRGAEVGWGDATTVVPLVVAVALLGAFVAWERRVAEPLVPFSIFGGAPVRAAALAAFTHFASVNSMLFFAPLYMQNVLGYSPLQSGLAIVPMGLSVVILSNVTGRLLHRVGQGPFMIYGMPLIGLGILTWMWTGDDTSYWLLLPGILIMTLGQATTFPALTAASLTGVPQPQHGIAGAVNVTAQQIGSSVGIAALVAVAAVGTVPGPSGEVAGYHLAYLTAAIGTVVGSVLMAIVLRGDGRARPHAAAVPAAPAEQPHARPVESGTTDR</sequence>
<feature type="transmembrane region" description="Helical" evidence="8">
    <location>
        <begin position="66"/>
        <end position="84"/>
    </location>
</feature>
<dbReference type="GO" id="GO:0022857">
    <property type="term" value="F:transmembrane transporter activity"/>
    <property type="evidence" value="ECO:0007669"/>
    <property type="project" value="InterPro"/>
</dbReference>
<feature type="compositionally biased region" description="Basic and acidic residues" evidence="7">
    <location>
        <begin position="491"/>
        <end position="503"/>
    </location>
</feature>
<keyword evidence="4 8" id="KW-0812">Transmembrane</keyword>
<feature type="domain" description="Major facilitator superfamily (MFS) profile" evidence="9">
    <location>
        <begin position="30"/>
        <end position="474"/>
    </location>
</feature>
<keyword evidence="11" id="KW-1185">Reference proteome</keyword>
<dbReference type="AlphaFoldDB" id="A0A2T0PZP4"/>
<dbReference type="CDD" id="cd17321">
    <property type="entry name" value="MFS_MMR_MDR_like"/>
    <property type="match status" value="1"/>
</dbReference>
<dbReference type="Proteomes" id="UP000237846">
    <property type="component" value="Unassembled WGS sequence"/>
</dbReference>
<feature type="transmembrane region" description="Helical" evidence="8">
    <location>
        <begin position="420"/>
        <end position="438"/>
    </location>
</feature>
<accession>A0A2T0PZP4</accession>
<dbReference type="EMBL" id="PVZC01000006">
    <property type="protein sequence ID" value="PRX97004.1"/>
    <property type="molecule type" value="Genomic_DNA"/>
</dbReference>
<dbReference type="PANTHER" id="PTHR42718">
    <property type="entry name" value="MAJOR FACILITATOR SUPERFAMILY MULTIDRUG TRANSPORTER MFSC"/>
    <property type="match status" value="1"/>
</dbReference>
<evidence type="ECO:0000259" key="9">
    <source>
        <dbReference type="PROSITE" id="PS50850"/>
    </source>
</evidence>
<feature type="transmembrane region" description="Helical" evidence="8">
    <location>
        <begin position="319"/>
        <end position="337"/>
    </location>
</feature>
<keyword evidence="6 8" id="KW-0472">Membrane</keyword>
<feature type="transmembrane region" description="Helical" evidence="8">
    <location>
        <begin position="96"/>
        <end position="123"/>
    </location>
</feature>
<keyword evidence="2" id="KW-0813">Transport</keyword>
<feature type="transmembrane region" description="Helical" evidence="8">
    <location>
        <begin position="247"/>
        <end position="264"/>
    </location>
</feature>
<dbReference type="PROSITE" id="PS50850">
    <property type="entry name" value="MFS"/>
    <property type="match status" value="1"/>
</dbReference>
<evidence type="ECO:0000256" key="5">
    <source>
        <dbReference type="ARBA" id="ARBA00022989"/>
    </source>
</evidence>
<feature type="region of interest" description="Disordered" evidence="7">
    <location>
        <begin position="480"/>
        <end position="503"/>
    </location>
</feature>
<proteinExistence type="predicted"/>
<dbReference type="GO" id="GO:0005886">
    <property type="term" value="C:plasma membrane"/>
    <property type="evidence" value="ECO:0007669"/>
    <property type="project" value="UniProtKB-SubCell"/>
</dbReference>
<evidence type="ECO:0000256" key="7">
    <source>
        <dbReference type="SAM" id="MobiDB-lite"/>
    </source>
</evidence>
<dbReference type="SUPFAM" id="SSF103473">
    <property type="entry name" value="MFS general substrate transporter"/>
    <property type="match status" value="1"/>
</dbReference>
<feature type="transmembrane region" description="Helical" evidence="8">
    <location>
        <begin position="187"/>
        <end position="205"/>
    </location>
</feature>
<evidence type="ECO:0000256" key="1">
    <source>
        <dbReference type="ARBA" id="ARBA00004651"/>
    </source>
</evidence>
<dbReference type="Pfam" id="PF07690">
    <property type="entry name" value="MFS_1"/>
    <property type="match status" value="1"/>
</dbReference>
<evidence type="ECO:0000256" key="4">
    <source>
        <dbReference type="ARBA" id="ARBA00022692"/>
    </source>
</evidence>
<feature type="transmembrane region" description="Helical" evidence="8">
    <location>
        <begin position="28"/>
        <end position="54"/>
    </location>
</feature>
<reference evidence="10 11" key="1">
    <citation type="submission" date="2018-03" db="EMBL/GenBank/DDBJ databases">
        <title>Genomic Encyclopedia of Archaeal and Bacterial Type Strains, Phase II (KMG-II): from individual species to whole genera.</title>
        <authorList>
            <person name="Goeker M."/>
        </authorList>
    </citation>
    <scope>NUCLEOTIDE SEQUENCE [LARGE SCALE GENOMIC DNA]</scope>
    <source>
        <strain evidence="10 11">DSM 45601</strain>
    </source>
</reference>
<evidence type="ECO:0000256" key="6">
    <source>
        <dbReference type="ARBA" id="ARBA00023136"/>
    </source>
</evidence>
<dbReference type="OrthoDB" id="4325372at2"/>
<feature type="transmembrane region" description="Helical" evidence="8">
    <location>
        <begin position="129"/>
        <end position="146"/>
    </location>
</feature>
<comment type="caution">
    <text evidence="10">The sequence shown here is derived from an EMBL/GenBank/DDBJ whole genome shotgun (WGS) entry which is preliminary data.</text>
</comment>
<feature type="transmembrane region" description="Helical" evidence="8">
    <location>
        <begin position="349"/>
        <end position="367"/>
    </location>
</feature>
<organism evidence="10 11">
    <name type="scientific">Allonocardiopsis opalescens</name>
    <dbReference type="NCBI Taxonomy" id="1144618"/>
    <lineage>
        <taxon>Bacteria</taxon>
        <taxon>Bacillati</taxon>
        <taxon>Actinomycetota</taxon>
        <taxon>Actinomycetes</taxon>
        <taxon>Streptosporangiales</taxon>
        <taxon>Allonocardiopsis</taxon>
    </lineage>
</organism>
<evidence type="ECO:0000256" key="8">
    <source>
        <dbReference type="SAM" id="Phobius"/>
    </source>
</evidence>
<comment type="subcellular location">
    <subcellularLocation>
        <location evidence="1">Cell membrane</location>
        <topology evidence="1">Multi-pass membrane protein</topology>
    </subcellularLocation>
</comment>
<dbReference type="Gene3D" id="1.20.1250.20">
    <property type="entry name" value="MFS general substrate transporter like domains"/>
    <property type="match status" value="1"/>
</dbReference>
<keyword evidence="5 8" id="KW-1133">Transmembrane helix</keyword>
<protein>
    <submittedName>
        <fullName evidence="10">EmrB/QacA subfamily drug resistance transporter</fullName>
    </submittedName>
</protein>
<dbReference type="InterPro" id="IPR036259">
    <property type="entry name" value="MFS_trans_sf"/>
</dbReference>
<feature type="transmembrane region" description="Helical" evidence="8">
    <location>
        <begin position="217"/>
        <end position="235"/>
    </location>
</feature>
<dbReference type="InterPro" id="IPR020846">
    <property type="entry name" value="MFS_dom"/>
</dbReference>
<gene>
    <name evidence="10" type="ORF">CLV72_10639</name>
</gene>
<name>A0A2T0PZP4_9ACTN</name>
<dbReference type="Gene3D" id="1.20.1720.10">
    <property type="entry name" value="Multidrug resistance protein D"/>
    <property type="match status" value="1"/>
</dbReference>
<evidence type="ECO:0000313" key="10">
    <source>
        <dbReference type="EMBL" id="PRX97004.1"/>
    </source>
</evidence>
<evidence type="ECO:0000313" key="11">
    <source>
        <dbReference type="Proteomes" id="UP000237846"/>
    </source>
</evidence>